<evidence type="ECO:0000256" key="1">
    <source>
        <dbReference type="SAM" id="MobiDB-lite"/>
    </source>
</evidence>
<dbReference type="EMBL" id="CAMXCT020001690">
    <property type="protein sequence ID" value="CAL1145631.1"/>
    <property type="molecule type" value="Genomic_DNA"/>
</dbReference>
<proteinExistence type="predicted"/>
<dbReference type="AlphaFoldDB" id="A0A9P1FXY9"/>
<feature type="compositionally biased region" description="Basic and acidic residues" evidence="1">
    <location>
        <begin position="494"/>
        <end position="511"/>
    </location>
</feature>
<evidence type="ECO:0000313" key="4">
    <source>
        <dbReference type="EMBL" id="CAL4779568.1"/>
    </source>
</evidence>
<dbReference type="Proteomes" id="UP001152797">
    <property type="component" value="Unassembled WGS sequence"/>
</dbReference>
<sequence>MTKIEEGIFEKLCSSVRQRGMSRFISHEAIAKGVFNTGWTSGLLGCEAWRDEFTNLRDGKLVGLFVERVIGDWDKTPSQLRKSLVYKEAVTLHQATAAFLHFLSVLRRGFPAREFSEAEASLLQQFKQGFLDPDLLHAVSGQVPPGDVRSVGAFRPYISKMETTARAEKEAKDAQLAANVRQADLQQLMAKLEADFELLQSLKPDEDSEAQEHAKDMKYLRDRQQQGDAYVDDWMKANCCLSQTDPTMEGIVTKFLGWREQFRGQGEEFIVCSLDFTVFPANATYVGTALKSFASLLSMSSTALGFVMYPTWQSQTSESALVKHRQMLDSAFLKAGLSMKNYVQILYTKPDSNARDGRALAQLGLATFHTHFDSNAWSSCKPLREGTVGPCPLARIMDFIGYDQDVSKPGASARVEQKGVPCYDAIISSLLEGMRFQDSDNILFVDLVPNRFCEFGRACLKRALTGSGRNLRYFGCTLEEFQTNSSALRNMTYKEWDGNPEKSPPKTRVRDNGGPTSQPPALEILAWSDNAPRFPDVLLARFPQGTVENHKIMEMHEKFKEHFPESSQPAPVDPQGGRVGGLCDYTVDGGKQPLDPDRDIDLCFVQASELPESRKAECPAIGKKPAIIIASDFSIWIGNTSDAHLDLKSIELFGFGRGVFEEKIICNSVDFCRFCVQRPMVLIH</sequence>
<reference evidence="2" key="1">
    <citation type="submission" date="2022-10" db="EMBL/GenBank/DDBJ databases">
        <authorList>
            <person name="Chen Y."/>
            <person name="Dougan E. K."/>
            <person name="Chan C."/>
            <person name="Rhodes N."/>
            <person name="Thang M."/>
        </authorList>
    </citation>
    <scope>NUCLEOTIDE SEQUENCE</scope>
</reference>
<gene>
    <name evidence="2" type="ORF">C1SCF055_LOCUS19099</name>
</gene>
<comment type="caution">
    <text evidence="2">The sequence shown here is derived from an EMBL/GenBank/DDBJ whole genome shotgun (WGS) entry which is preliminary data.</text>
</comment>
<name>A0A9P1FXY9_9DINO</name>
<reference evidence="3" key="2">
    <citation type="submission" date="2024-04" db="EMBL/GenBank/DDBJ databases">
        <authorList>
            <person name="Chen Y."/>
            <person name="Shah S."/>
            <person name="Dougan E. K."/>
            <person name="Thang M."/>
            <person name="Chan C."/>
        </authorList>
    </citation>
    <scope>NUCLEOTIDE SEQUENCE [LARGE SCALE GENOMIC DNA]</scope>
</reference>
<feature type="region of interest" description="Disordered" evidence="1">
    <location>
        <begin position="494"/>
        <end position="518"/>
    </location>
</feature>
<organism evidence="2">
    <name type="scientific">Cladocopium goreaui</name>
    <dbReference type="NCBI Taxonomy" id="2562237"/>
    <lineage>
        <taxon>Eukaryota</taxon>
        <taxon>Sar</taxon>
        <taxon>Alveolata</taxon>
        <taxon>Dinophyceae</taxon>
        <taxon>Suessiales</taxon>
        <taxon>Symbiodiniaceae</taxon>
        <taxon>Cladocopium</taxon>
    </lineage>
</organism>
<dbReference type="EMBL" id="CAMXCT010001690">
    <property type="protein sequence ID" value="CAI3992256.1"/>
    <property type="molecule type" value="Genomic_DNA"/>
</dbReference>
<protein>
    <submittedName>
        <fullName evidence="4">7,8-didemethyl-8-hydroxy-5-deazariboflavin synthase</fullName>
    </submittedName>
</protein>
<dbReference type="EMBL" id="CAMXCT030001690">
    <property type="protein sequence ID" value="CAL4779568.1"/>
    <property type="molecule type" value="Genomic_DNA"/>
</dbReference>
<evidence type="ECO:0000313" key="3">
    <source>
        <dbReference type="EMBL" id="CAL1145631.1"/>
    </source>
</evidence>
<evidence type="ECO:0000313" key="5">
    <source>
        <dbReference type="Proteomes" id="UP001152797"/>
    </source>
</evidence>
<accession>A0A9P1FXY9</accession>
<dbReference type="OrthoDB" id="439773at2759"/>
<evidence type="ECO:0000313" key="2">
    <source>
        <dbReference type="EMBL" id="CAI3992256.1"/>
    </source>
</evidence>
<keyword evidence="5" id="KW-1185">Reference proteome</keyword>